<dbReference type="InterPro" id="IPR054384">
    <property type="entry name" value="SecDF_P1_head"/>
</dbReference>
<evidence type="ECO:0000256" key="1">
    <source>
        <dbReference type="ARBA" id="ARBA00004651"/>
    </source>
</evidence>
<dbReference type="Pfam" id="PF22599">
    <property type="entry name" value="SecDF_P1_head"/>
    <property type="match status" value="1"/>
</dbReference>
<dbReference type="InterPro" id="IPR048634">
    <property type="entry name" value="SecD_SecF_C"/>
</dbReference>
<feature type="transmembrane region" description="Helical" evidence="9">
    <location>
        <begin position="520"/>
        <end position="538"/>
    </location>
</feature>
<evidence type="ECO:0000256" key="3">
    <source>
        <dbReference type="ARBA" id="ARBA00022475"/>
    </source>
</evidence>
<keyword evidence="6 9" id="KW-1133">Transmembrane helix</keyword>
<dbReference type="Pfam" id="PF02355">
    <property type="entry name" value="SecD_SecF_C"/>
    <property type="match status" value="2"/>
</dbReference>
<comment type="caution">
    <text evidence="13">The sequence shown here is derived from an EMBL/GenBank/DDBJ whole genome shotgun (WGS) entry which is preliminary data.</text>
</comment>
<dbReference type="Gene3D" id="1.20.1640.10">
    <property type="entry name" value="Multidrug efflux transporter AcrB transmembrane domain"/>
    <property type="match status" value="2"/>
</dbReference>
<keyword evidence="11" id="KW-0697">Rotamase</keyword>
<feature type="domain" description="PpiC" evidence="12">
    <location>
        <begin position="169"/>
        <end position="260"/>
    </location>
</feature>
<dbReference type="GO" id="GO:0006605">
    <property type="term" value="P:protein targeting"/>
    <property type="evidence" value="ECO:0007669"/>
    <property type="project" value="UniProtKB-UniRule"/>
</dbReference>
<keyword evidence="7 9" id="KW-0811">Translocation</keyword>
<dbReference type="PANTHER" id="PTHR30081">
    <property type="entry name" value="PROTEIN-EXPORT MEMBRANE PROTEIN SEC"/>
    <property type="match status" value="1"/>
</dbReference>
<keyword evidence="5 9" id="KW-0653">Protein transport</keyword>
<dbReference type="PRINTS" id="PR01755">
    <property type="entry name" value="SECFTRNLCASE"/>
</dbReference>
<gene>
    <name evidence="10" type="primary">secF</name>
    <name evidence="9" type="synonym">secD</name>
    <name evidence="13" type="ORF">A3J93_03940</name>
</gene>
<dbReference type="NCBIfam" id="TIGR00916">
    <property type="entry name" value="2A0604s01"/>
    <property type="match status" value="1"/>
</dbReference>
<dbReference type="Pfam" id="PF21760">
    <property type="entry name" value="SecD_1st"/>
    <property type="match status" value="1"/>
</dbReference>
<dbReference type="EMBL" id="MFQZ01000010">
    <property type="protein sequence ID" value="OGH87643.1"/>
    <property type="molecule type" value="Genomic_DNA"/>
</dbReference>
<dbReference type="NCBIfam" id="TIGR00966">
    <property type="entry name" value="transloc_SecF"/>
    <property type="match status" value="1"/>
</dbReference>
<comment type="similarity">
    <text evidence="10">Belongs to the SecD/SecF family. SecF subfamily.</text>
</comment>
<dbReference type="HAMAP" id="MF_01463_B">
    <property type="entry name" value="SecD_B"/>
    <property type="match status" value="1"/>
</dbReference>
<dbReference type="InterPro" id="IPR005791">
    <property type="entry name" value="SecD"/>
</dbReference>
<protein>
    <recommendedName>
        <fullName evidence="9 10">Multifunctional fusion protein</fullName>
    </recommendedName>
    <domain>
        <recommendedName>
            <fullName evidence="9">Protein translocase subunit SecD</fullName>
        </recommendedName>
    </domain>
    <domain>
        <recommendedName>
            <fullName evidence="10">Protein-export membrane protein SecF</fullName>
        </recommendedName>
    </domain>
</protein>
<evidence type="ECO:0000256" key="6">
    <source>
        <dbReference type="ARBA" id="ARBA00022989"/>
    </source>
</evidence>
<dbReference type="InterPro" id="IPR005665">
    <property type="entry name" value="SecF_bac"/>
</dbReference>
<evidence type="ECO:0000256" key="7">
    <source>
        <dbReference type="ARBA" id="ARBA00023010"/>
    </source>
</evidence>
<evidence type="ECO:0000256" key="10">
    <source>
        <dbReference type="HAMAP-Rule" id="MF_01464"/>
    </source>
</evidence>
<keyword evidence="11" id="KW-0413">Isomerase</keyword>
<comment type="function">
    <text evidence="9">Part of the Sec protein translocase complex. Interacts with the SecYEG preprotein conducting channel. SecDF uses the proton motive force (PMF) to complete protein translocation after the ATP-dependent function of SecA.</text>
</comment>
<reference evidence="13 14" key="1">
    <citation type="journal article" date="2016" name="Nat. Commun.">
        <title>Thousands of microbial genomes shed light on interconnected biogeochemical processes in an aquifer system.</title>
        <authorList>
            <person name="Anantharaman K."/>
            <person name="Brown C.T."/>
            <person name="Hug L.A."/>
            <person name="Sharon I."/>
            <person name="Castelle C.J."/>
            <person name="Probst A.J."/>
            <person name="Thomas B.C."/>
            <person name="Singh A."/>
            <person name="Wilkins M.J."/>
            <person name="Karaoz U."/>
            <person name="Brodie E.L."/>
            <person name="Williams K.H."/>
            <person name="Hubbard S.S."/>
            <person name="Banfield J.F."/>
        </authorList>
    </citation>
    <scope>NUCLEOTIDE SEQUENCE [LARGE SCALE GENOMIC DNA]</scope>
</reference>
<evidence type="ECO:0000256" key="5">
    <source>
        <dbReference type="ARBA" id="ARBA00022927"/>
    </source>
</evidence>
<dbReference type="Pfam" id="PF07549">
    <property type="entry name" value="Sec_GG"/>
    <property type="match status" value="2"/>
</dbReference>
<dbReference type="Proteomes" id="UP000177907">
    <property type="component" value="Unassembled WGS sequence"/>
</dbReference>
<dbReference type="Gene3D" id="3.30.70.3400">
    <property type="match status" value="1"/>
</dbReference>
<dbReference type="AlphaFoldDB" id="A0A1F6NV97"/>
<feature type="transmembrane region" description="Helical" evidence="9">
    <location>
        <begin position="887"/>
        <end position="908"/>
    </location>
</feature>
<dbReference type="InterPro" id="IPR022813">
    <property type="entry name" value="SecD/SecF_arch_bac"/>
</dbReference>
<dbReference type="Pfam" id="PF13616">
    <property type="entry name" value="Rotamase_3"/>
    <property type="match status" value="1"/>
</dbReference>
<organism evidence="13 14">
    <name type="scientific">Candidatus Magasanikbacteria bacterium RIFOXYC2_FULL_42_28</name>
    <dbReference type="NCBI Taxonomy" id="1798704"/>
    <lineage>
        <taxon>Bacteria</taxon>
        <taxon>Candidatus Magasanikiibacteriota</taxon>
    </lineage>
</organism>
<evidence type="ECO:0000256" key="9">
    <source>
        <dbReference type="HAMAP-Rule" id="MF_01463"/>
    </source>
</evidence>
<evidence type="ECO:0000313" key="14">
    <source>
        <dbReference type="Proteomes" id="UP000177907"/>
    </source>
</evidence>
<proteinExistence type="inferred from homology"/>
<name>A0A1F6NV97_9BACT</name>
<sequence length="996" mass="108608">MTIKLIMANKYHQAVAKNLTRSTIRWRVAGVAILLVASLTVVLPNYANSGINWINSKTNIGLPQLPAGGFNLGLDLQGGAHLIYEAKTDNIAAADRADSVEGVRDVIERRVRGGLGVAEPLVQTTRVGETYRVIVELPGVKDVNQAIQMIGGTPVLEFKEENNEPPRPLTATEQKELKDFNTAAKKKANEALVAAKTDFAGAVTKYTEDDRSKNNGGDIGFIDSRTFPEIFAWAKTVKDGEIGKNLVESAEGYSVVKRVAEKDGERYVSASHILICFLGAERCDNPQYTRDQATAKIAELKTKATPQNFAQLARENSTEPGAADREGDLGKFKKGEMVPAFEAVAFDLPVGTISEPVETQFGFHLIYKTNDETEKQYQVSRILARTKTEIDIVPPVSQWKPTGLSGKQLARAEVTEDYQTGQVQVSLNFDDEGVKLFSEITTRNVGKPVAILLDGEEISVPTVNEPILSGSAVISGGFTLMEAKLLAQRLNSGALPVPVELVSQQSVGATLGFDSLNKSFKAGLIGLAVVILFMILYYRLSGILAALSLAVYAALSLAIFKLVGVTLTLSGIAGFVLSIGMAVDANVLVFERLKEELRLGKSLKSAMEEAFVRAWTSIRDSNITGLISCVFMVWMGVGFVQGFAVTLAIGILVSMFSAVIITRTLARWIFSWFKEDGNWLFLGHLKKDASAKSVTNIPFIKYSWIWVGFSGLVALVCLAITVMWGLKPGIDFAGGSLLELNFTKNRPTLEQMRGAFDELELKNTIVQNAGESGLIARFNFLTEEQHQFILKNLREKFSADGNEIREERFETVGASVSSQLRKRALGAIILVSLGIIFYIAYAFRKVSRPVASWKYGALAIVALIHDLLLVIAVFAVLGKYFGTEVDVGFVVALLTVLGYSVNDTIVVFDRVRENLLRRGSDDFGAVVNFGLNQTLMRSINTTLTTLLPLFALYFAGGDTIHNFSLALLIGIASGAYSSIFIASPLLALVEKWQRRG</sequence>
<dbReference type="InterPro" id="IPR022645">
    <property type="entry name" value="SecD/SecF_bac"/>
</dbReference>
<feature type="transmembrane region" description="Helical" evidence="9">
    <location>
        <begin position="702"/>
        <end position="726"/>
    </location>
</feature>
<feature type="domain" description="PpiC" evidence="12">
    <location>
        <begin position="265"/>
        <end position="370"/>
    </location>
</feature>
<dbReference type="Gene3D" id="3.10.50.40">
    <property type="match status" value="2"/>
</dbReference>
<comment type="similarity">
    <text evidence="9">Belongs to the SecD/SecF family. SecD subfamily.</text>
</comment>
<feature type="transmembrane region" description="Helical" evidence="9">
    <location>
        <begin position="647"/>
        <end position="666"/>
    </location>
</feature>
<dbReference type="InterPro" id="IPR046357">
    <property type="entry name" value="PPIase_dom_sf"/>
</dbReference>
<keyword evidence="4 9" id="KW-0812">Transmembrane</keyword>
<dbReference type="InterPro" id="IPR055344">
    <property type="entry name" value="SecD_SecF_C_bact"/>
</dbReference>
<keyword evidence="8 9" id="KW-0472">Membrane</keyword>
<evidence type="ECO:0000256" key="2">
    <source>
        <dbReference type="ARBA" id="ARBA00022448"/>
    </source>
</evidence>
<comment type="subcellular location">
    <subcellularLocation>
        <location evidence="1 9">Cell membrane</location>
        <topology evidence="1 9">Multi-pass membrane protein</topology>
    </subcellularLocation>
</comment>
<dbReference type="InterPro" id="IPR000297">
    <property type="entry name" value="PPIase_PpiC"/>
</dbReference>
<dbReference type="GO" id="GO:0003755">
    <property type="term" value="F:peptidyl-prolyl cis-trans isomerase activity"/>
    <property type="evidence" value="ECO:0007669"/>
    <property type="project" value="UniProtKB-KW"/>
</dbReference>
<dbReference type="InterPro" id="IPR048631">
    <property type="entry name" value="SecD_1st"/>
</dbReference>
<dbReference type="SUPFAM" id="SSF82866">
    <property type="entry name" value="Multidrug efflux transporter AcrB transmembrane domain"/>
    <property type="match status" value="2"/>
</dbReference>
<dbReference type="Gene3D" id="3.30.1360.200">
    <property type="match status" value="1"/>
</dbReference>
<comment type="subunit">
    <text evidence="10">Forms a complex with SecD. Part of the essential Sec protein translocation apparatus which comprises SecA, SecYEG and auxiliary proteins SecDF. Other proteins may also be involved.</text>
</comment>
<evidence type="ECO:0000256" key="11">
    <source>
        <dbReference type="PROSITE-ProRule" id="PRU00278"/>
    </source>
</evidence>
<dbReference type="GO" id="GO:0015450">
    <property type="term" value="F:protein-transporting ATPase activity"/>
    <property type="evidence" value="ECO:0007669"/>
    <property type="project" value="InterPro"/>
</dbReference>
<dbReference type="NCBIfam" id="TIGR01129">
    <property type="entry name" value="secD"/>
    <property type="match status" value="1"/>
</dbReference>
<evidence type="ECO:0000313" key="13">
    <source>
        <dbReference type="EMBL" id="OGH87643.1"/>
    </source>
</evidence>
<dbReference type="HAMAP" id="MF_01464_B">
    <property type="entry name" value="SecF_B"/>
    <property type="match status" value="1"/>
</dbReference>
<dbReference type="PANTHER" id="PTHR30081:SF1">
    <property type="entry name" value="PROTEIN TRANSLOCASE SUBUNIT SECD"/>
    <property type="match status" value="1"/>
</dbReference>
<dbReference type="SUPFAM" id="SSF54534">
    <property type="entry name" value="FKBP-like"/>
    <property type="match status" value="2"/>
</dbReference>
<dbReference type="GO" id="GO:0043952">
    <property type="term" value="P:protein transport by the Sec complex"/>
    <property type="evidence" value="ECO:0007669"/>
    <property type="project" value="UniProtKB-UniRule"/>
</dbReference>
<feature type="transmembrane region" description="Helical" evidence="9">
    <location>
        <begin position="963"/>
        <end position="989"/>
    </location>
</feature>
<evidence type="ECO:0000256" key="8">
    <source>
        <dbReference type="ARBA" id="ARBA00023136"/>
    </source>
</evidence>
<keyword evidence="2 9" id="KW-0813">Transport</keyword>
<comment type="subunit">
    <text evidence="9">Forms a complex with SecF. Part of the essential Sec protein translocation apparatus which comprises SecA, SecYEG and auxiliary proteins SecDF. Other proteins may also be involved.</text>
</comment>
<evidence type="ECO:0000256" key="4">
    <source>
        <dbReference type="ARBA" id="ARBA00022692"/>
    </source>
</evidence>
<dbReference type="PROSITE" id="PS50198">
    <property type="entry name" value="PPIC_PPIASE_2"/>
    <property type="match status" value="2"/>
</dbReference>
<feature type="transmembrane region" description="Helical" evidence="9">
    <location>
        <begin position="824"/>
        <end position="843"/>
    </location>
</feature>
<comment type="caution">
    <text evidence="9">Lacks conserved residue(s) required for the propagation of feature annotation.</text>
</comment>
<dbReference type="GO" id="GO:0065002">
    <property type="term" value="P:intracellular protein transmembrane transport"/>
    <property type="evidence" value="ECO:0007669"/>
    <property type="project" value="UniProtKB-UniRule"/>
</dbReference>
<dbReference type="GO" id="GO:0005886">
    <property type="term" value="C:plasma membrane"/>
    <property type="evidence" value="ECO:0007669"/>
    <property type="project" value="UniProtKB-SubCell"/>
</dbReference>
<dbReference type="FunFam" id="1.20.1640.10:FF:000004">
    <property type="entry name" value="Protein translocase subunit SecD"/>
    <property type="match status" value="1"/>
</dbReference>
<evidence type="ECO:0000259" key="12">
    <source>
        <dbReference type="PROSITE" id="PS50198"/>
    </source>
</evidence>
<dbReference type="STRING" id="1798704.A3J93_03940"/>
<keyword evidence="3 9" id="KW-1003">Cell membrane</keyword>
<feature type="transmembrane region" description="Helical" evidence="9">
    <location>
        <begin position="855"/>
        <end position="881"/>
    </location>
</feature>
<dbReference type="InterPro" id="IPR022646">
    <property type="entry name" value="SecD/SecF_CS"/>
</dbReference>
<feature type="transmembrane region" description="Helical" evidence="9">
    <location>
        <begin position="939"/>
        <end position="957"/>
    </location>
</feature>
<accession>A0A1F6NV97</accession>